<dbReference type="EMBL" id="JBHLTC010000002">
    <property type="protein sequence ID" value="MFC0623120.1"/>
    <property type="molecule type" value="Genomic_DNA"/>
</dbReference>
<gene>
    <name evidence="2" type="ORF">ACFFGN_03545</name>
</gene>
<keyword evidence="3" id="KW-1185">Reference proteome</keyword>
<dbReference type="InterPro" id="IPR036291">
    <property type="entry name" value="NAD(P)-bd_dom_sf"/>
</dbReference>
<feature type="domain" description="NAD-dependent epimerase/dehydratase" evidence="1">
    <location>
        <begin position="3"/>
        <end position="234"/>
    </location>
</feature>
<dbReference type="Pfam" id="PF01370">
    <property type="entry name" value="Epimerase"/>
    <property type="match status" value="1"/>
</dbReference>
<dbReference type="Proteomes" id="UP001589890">
    <property type="component" value="Unassembled WGS sequence"/>
</dbReference>
<dbReference type="Gene3D" id="3.40.50.720">
    <property type="entry name" value="NAD(P)-binding Rossmann-like Domain"/>
    <property type="match status" value="1"/>
</dbReference>
<evidence type="ECO:0000259" key="1">
    <source>
        <dbReference type="Pfam" id="PF01370"/>
    </source>
</evidence>
<reference evidence="2 3" key="1">
    <citation type="submission" date="2024-09" db="EMBL/GenBank/DDBJ databases">
        <authorList>
            <person name="Sun Q."/>
            <person name="Mori K."/>
        </authorList>
    </citation>
    <scope>NUCLEOTIDE SEQUENCE [LARGE SCALE GENOMIC DNA]</scope>
    <source>
        <strain evidence="2 3">CGMCC 1.15906</strain>
    </source>
</reference>
<organism evidence="2 3">
    <name type="scientific">Kribbella deserti</name>
    <dbReference type="NCBI Taxonomy" id="1926257"/>
    <lineage>
        <taxon>Bacteria</taxon>
        <taxon>Bacillati</taxon>
        <taxon>Actinomycetota</taxon>
        <taxon>Actinomycetes</taxon>
        <taxon>Propionibacteriales</taxon>
        <taxon>Kribbellaceae</taxon>
        <taxon>Kribbella</taxon>
    </lineage>
</organism>
<evidence type="ECO:0000313" key="2">
    <source>
        <dbReference type="EMBL" id="MFC0623120.1"/>
    </source>
</evidence>
<dbReference type="PANTHER" id="PTHR48079:SF6">
    <property type="entry name" value="NAD(P)-BINDING DOMAIN-CONTAINING PROTEIN-RELATED"/>
    <property type="match status" value="1"/>
</dbReference>
<name>A0ABV6QEQ8_9ACTN</name>
<protein>
    <submittedName>
        <fullName evidence="2">NAD-dependent epimerase/dehydratase family protein</fullName>
    </submittedName>
</protein>
<accession>A0ABV6QEQ8</accession>
<dbReference type="SUPFAM" id="SSF51735">
    <property type="entry name" value="NAD(P)-binding Rossmann-fold domains"/>
    <property type="match status" value="1"/>
</dbReference>
<comment type="caution">
    <text evidence="2">The sequence shown here is derived from an EMBL/GenBank/DDBJ whole genome shotgun (WGS) entry which is preliminary data.</text>
</comment>
<evidence type="ECO:0000313" key="3">
    <source>
        <dbReference type="Proteomes" id="UP001589890"/>
    </source>
</evidence>
<dbReference type="PANTHER" id="PTHR48079">
    <property type="entry name" value="PROTEIN YEEZ"/>
    <property type="match status" value="1"/>
</dbReference>
<dbReference type="RefSeq" id="WP_380043811.1">
    <property type="nucleotide sequence ID" value="NZ_JBHLTC010000002.1"/>
</dbReference>
<proteinExistence type="predicted"/>
<dbReference type="InterPro" id="IPR001509">
    <property type="entry name" value="Epimerase_deHydtase"/>
</dbReference>
<sequence>MRVVVTGASGNVGSALLRRLGQTDHSVIAVARRLPASVVGGRDVRWVSADLSTADSVPVLLDAMEGADAVVHLAWAFQPSHDLRYLEELGVGGTRRVVDAAMAAGVAHVVHMSSVGAYSPKWDGAPVDESWPTEGVPSSSYSRHKSAAERLLDSFETAEAPVITRLRPGIVGQRSAGSALLRYGLPPVIPSKALGAVPMLPLPRGLTVPVVHADDLADAILRVLERRIGGPFNLAAPSPVTSTDLASALGARLLPAPAVVVRAAMAAAWHARLQPVSPGWFDLAVSAPMMSSARARDELDWYPQRSSISVLAETFAGMRAADAGETPVLRQRTVAGELKQLFRDGPISRRPLP</sequence>
<dbReference type="InterPro" id="IPR051783">
    <property type="entry name" value="NAD(P)-dependent_oxidoreduct"/>
</dbReference>